<gene>
    <name evidence="1" type="ORF">KIL84_021663</name>
</gene>
<dbReference type="EMBL" id="JAHDVG010000478">
    <property type="protein sequence ID" value="KAH1175249.1"/>
    <property type="molecule type" value="Genomic_DNA"/>
</dbReference>
<sequence length="117" mass="13342">MTSDTDAEKNEHLKQNKKKECQTIGIFRFSTSGSISHCKESTTPIHKRAIPHTRHNSKVQPSFKFPPPPIKPLVVGKLYILLEKEGVLSLPWKDRSLVHLPSHFVVKRVQEKPPCPK</sequence>
<protein>
    <submittedName>
        <fullName evidence="1">Uncharacterized protein</fullName>
    </submittedName>
</protein>
<dbReference type="AlphaFoldDB" id="A0A9D3X7C9"/>
<comment type="caution">
    <text evidence="1">The sequence shown here is derived from an EMBL/GenBank/DDBJ whole genome shotgun (WGS) entry which is preliminary data.</text>
</comment>
<evidence type="ECO:0000313" key="2">
    <source>
        <dbReference type="Proteomes" id="UP000827986"/>
    </source>
</evidence>
<organism evidence="1 2">
    <name type="scientific">Mauremys mutica</name>
    <name type="common">yellowpond turtle</name>
    <dbReference type="NCBI Taxonomy" id="74926"/>
    <lineage>
        <taxon>Eukaryota</taxon>
        <taxon>Metazoa</taxon>
        <taxon>Chordata</taxon>
        <taxon>Craniata</taxon>
        <taxon>Vertebrata</taxon>
        <taxon>Euteleostomi</taxon>
        <taxon>Archelosauria</taxon>
        <taxon>Testudinata</taxon>
        <taxon>Testudines</taxon>
        <taxon>Cryptodira</taxon>
        <taxon>Durocryptodira</taxon>
        <taxon>Testudinoidea</taxon>
        <taxon>Geoemydidae</taxon>
        <taxon>Geoemydinae</taxon>
        <taxon>Mauremys</taxon>
    </lineage>
</organism>
<evidence type="ECO:0000313" key="1">
    <source>
        <dbReference type="EMBL" id="KAH1175249.1"/>
    </source>
</evidence>
<name>A0A9D3X7C9_9SAUR</name>
<dbReference type="Proteomes" id="UP000827986">
    <property type="component" value="Unassembled WGS sequence"/>
</dbReference>
<keyword evidence="2" id="KW-1185">Reference proteome</keyword>
<accession>A0A9D3X7C9</accession>
<reference evidence="1" key="1">
    <citation type="submission" date="2021-09" db="EMBL/GenBank/DDBJ databases">
        <title>The genome of Mauremys mutica provides insights into the evolution of semi-aquatic lifestyle.</title>
        <authorList>
            <person name="Gong S."/>
            <person name="Gao Y."/>
        </authorList>
    </citation>
    <scope>NUCLEOTIDE SEQUENCE</scope>
    <source>
        <strain evidence="1">MM-2020</strain>
        <tissue evidence="1">Muscle</tissue>
    </source>
</reference>
<proteinExistence type="predicted"/>